<dbReference type="OrthoDB" id="13145at10239"/>
<dbReference type="Pfam" id="PF07028">
    <property type="entry name" value="DUF1319"/>
    <property type="match status" value="1"/>
</dbReference>
<organism evidence="2 3">
    <name type="scientific">Sugarcane bacilliform Guadeloupe A virus</name>
    <dbReference type="NCBI Taxonomy" id="1960252"/>
    <lineage>
        <taxon>Viruses</taxon>
        <taxon>Riboviria</taxon>
        <taxon>Pararnavirae</taxon>
        <taxon>Artverviricota</taxon>
        <taxon>Revtraviricetes</taxon>
        <taxon>Ortervirales</taxon>
        <taxon>Caulimoviridae</taxon>
        <taxon>Badnavirus</taxon>
        <taxon>Badnavirus alphasacchari</taxon>
    </lineage>
</organism>
<proteinExistence type="predicted"/>
<evidence type="ECO:0000313" key="3">
    <source>
        <dbReference type="Proteomes" id="UP000232513"/>
    </source>
</evidence>
<dbReference type="Proteomes" id="UP000232513">
    <property type="component" value="Segment"/>
</dbReference>
<keyword evidence="1" id="KW-0175">Coiled coil</keyword>
<dbReference type="KEGG" id="vg:37617081"/>
<keyword evidence="3" id="KW-1185">Reference proteome</keyword>
<reference evidence="2 3" key="1">
    <citation type="journal article" date="2011" name="Virus Res.">
        <title>High molecular variability of sugarcane bacilliform viruses in Guadeloupe implying the existence of at least three new species.</title>
        <authorList>
            <person name="Muller E."/>
            <person name="Dupuy V."/>
            <person name="Blondin L."/>
            <person name="Bauffe F."/>
            <person name="Daugrois J.H."/>
            <person name="Nathalie L."/>
            <person name="Iskra-Caruana M.L."/>
        </authorList>
    </citation>
    <scope>NUCLEOTIDE SEQUENCE [LARGE SCALE GENOMIC DNA]</scope>
    <source>
        <strain evidence="2">Guadeloupe</strain>
    </source>
</reference>
<feature type="coiled-coil region" evidence="1">
    <location>
        <begin position="147"/>
        <end position="174"/>
    </location>
</feature>
<feature type="coiled-coil region" evidence="1">
    <location>
        <begin position="66"/>
        <end position="120"/>
    </location>
</feature>
<evidence type="ECO:0000313" key="2">
    <source>
        <dbReference type="EMBL" id="ACZ02406.1"/>
    </source>
</evidence>
<name>F2Q6K4_9VIRU</name>
<evidence type="ECO:0000256" key="1">
    <source>
        <dbReference type="SAM" id="Coils"/>
    </source>
</evidence>
<accession>F2Q6K4</accession>
<protein>
    <submittedName>
        <fullName evidence="2">Uncharacterized protein</fullName>
    </submittedName>
</protein>
<sequence>MVENTWDQKFEEFLNSSELTQAQLEYLDLASEAKVSNKDLAHNLRITTYRLSLTGKVLWASQRKNRDLLLQIRQEQESQKRELQELQNLSKIVRSQRSDLKRAHERLDIISEELQALKKECLKRRPLNKEDVEELVVRISEQPKFIEKQTEALTEELTKEVQNLQRIIHTFEQKLMG</sequence>
<dbReference type="RefSeq" id="YP_009506268.1">
    <property type="nucleotide sequence ID" value="NC_038382.1"/>
</dbReference>
<dbReference type="InterPro" id="IPR010746">
    <property type="entry name" value="CYMV_Orf1"/>
</dbReference>
<dbReference type="GeneID" id="37617081"/>
<dbReference type="EMBL" id="FJ824813">
    <property type="protein sequence ID" value="ACZ02406.1"/>
    <property type="molecule type" value="Genomic_DNA"/>
</dbReference>